<gene>
    <name evidence="13" type="ORF">C5167_043142</name>
</gene>
<dbReference type="Pfam" id="PF05697">
    <property type="entry name" value="Trigger_N"/>
    <property type="match status" value="1"/>
</dbReference>
<dbReference type="GO" id="GO:0043335">
    <property type="term" value="P:protein unfolding"/>
    <property type="evidence" value="ECO:0007669"/>
    <property type="project" value="TreeGrafter"/>
</dbReference>
<evidence type="ECO:0000256" key="10">
    <source>
        <dbReference type="ARBA" id="ARBA00024849"/>
    </source>
</evidence>
<dbReference type="GO" id="GO:0006412">
    <property type="term" value="P:translation"/>
    <property type="evidence" value="ECO:0007669"/>
    <property type="project" value="InterPro"/>
</dbReference>
<keyword evidence="8" id="KW-0413">Isomerase</keyword>
<evidence type="ECO:0000256" key="6">
    <source>
        <dbReference type="ARBA" id="ARBA00023110"/>
    </source>
</evidence>
<dbReference type="InterPro" id="IPR036611">
    <property type="entry name" value="Trigger_fac_ribosome-bd_sf"/>
</dbReference>
<keyword evidence="9" id="KW-0687">Ribonucleoprotein</keyword>
<dbReference type="GO" id="GO:0044183">
    <property type="term" value="F:protein folding chaperone"/>
    <property type="evidence" value="ECO:0007669"/>
    <property type="project" value="TreeGrafter"/>
</dbReference>
<dbReference type="GO" id="GO:0005840">
    <property type="term" value="C:ribosome"/>
    <property type="evidence" value="ECO:0007669"/>
    <property type="project" value="UniProtKB-KW"/>
</dbReference>
<dbReference type="InterPro" id="IPR001971">
    <property type="entry name" value="Ribosomal_uS11"/>
</dbReference>
<dbReference type="GO" id="GO:1990904">
    <property type="term" value="C:ribonucleoprotein complex"/>
    <property type="evidence" value="ECO:0007669"/>
    <property type="project" value="UniProtKB-KW"/>
</dbReference>
<dbReference type="Gene3D" id="3.30.70.1050">
    <property type="entry name" value="Trigger factor ribosome-binding domain"/>
    <property type="match status" value="1"/>
</dbReference>
<dbReference type="EMBL" id="CM010724">
    <property type="protein sequence ID" value="RZC80566.1"/>
    <property type="molecule type" value="Genomic_DNA"/>
</dbReference>
<evidence type="ECO:0000256" key="2">
    <source>
        <dbReference type="ARBA" id="ARBA00005464"/>
    </source>
</evidence>
<dbReference type="SUPFAM" id="SSF53137">
    <property type="entry name" value="Translational machinery components"/>
    <property type="match status" value="1"/>
</dbReference>
<evidence type="ECO:0000256" key="9">
    <source>
        <dbReference type="ARBA" id="ARBA00023274"/>
    </source>
</evidence>
<keyword evidence="5" id="KW-0689">Ribosomal protein</keyword>
<dbReference type="InterPro" id="IPR008881">
    <property type="entry name" value="Trigger_fac_ribosome-bd_bac"/>
</dbReference>
<dbReference type="STRING" id="3469.A0A4Y7L5U7"/>
<reference evidence="13 14" key="1">
    <citation type="journal article" date="2018" name="Science">
        <title>The opium poppy genome and morphinan production.</title>
        <authorList>
            <person name="Guo L."/>
            <person name="Winzer T."/>
            <person name="Yang X."/>
            <person name="Li Y."/>
            <person name="Ning Z."/>
            <person name="He Z."/>
            <person name="Teodor R."/>
            <person name="Lu Y."/>
            <person name="Bowser T.A."/>
            <person name="Graham I.A."/>
            <person name="Ye K."/>
        </authorList>
    </citation>
    <scope>NUCLEOTIDE SEQUENCE [LARGE SCALE GENOMIC DNA]</scope>
    <source>
        <strain evidence="14">cv. HN1</strain>
        <tissue evidence="13">Leaves</tissue>
    </source>
</reference>
<sequence length="377" mass="42039">MGGVRSWSWKWKPHNFRKYESGTNFSPKNGCAPDGISVVPTTTMPRKLKVRKSTRVDAHKVGPSRPHKDRRSIKQKKKEASRILTGAIHVQSSFNNTIVTITDVEGRVFSWSSFGSCKFENTKKGTPFAAQTAAEDAIRKAVDRGLKRAKVMIKGPGLGRDTALRATQRSGVRISIVRDEASSWKSRNHVYFRRRSASVKAEEVGVSTTSLDGISVAAKTTSEPLELKIRIDVTGAKTQEIFDDVFSKMVAAAQPIPGFRRVKGEPNSHFPHLVDLLRNLSLSGKTPNIPKDILVQVLGPEKVYKNVIKRVINSSIADYVEKEGLKITKELSVEQNYEELEAKFEPDSDEKHKDRTYDLEEQTHIDGPLPCTLCGEN</sequence>
<evidence type="ECO:0000256" key="1">
    <source>
        <dbReference type="ARBA" id="ARBA00000971"/>
    </source>
</evidence>
<dbReference type="PANTHER" id="PTHR30560">
    <property type="entry name" value="TRIGGER FACTOR CHAPERONE AND PEPTIDYL-PROLYL CIS/TRANS ISOMERASE"/>
    <property type="match status" value="1"/>
</dbReference>
<dbReference type="GO" id="GO:0043022">
    <property type="term" value="F:ribosome binding"/>
    <property type="evidence" value="ECO:0007669"/>
    <property type="project" value="TreeGrafter"/>
</dbReference>
<evidence type="ECO:0000256" key="11">
    <source>
        <dbReference type="SAM" id="MobiDB-lite"/>
    </source>
</evidence>
<evidence type="ECO:0000256" key="4">
    <source>
        <dbReference type="ARBA" id="ARBA00013194"/>
    </source>
</evidence>
<dbReference type="SUPFAM" id="SSF102735">
    <property type="entry name" value="Trigger factor ribosome-binding domain"/>
    <property type="match status" value="1"/>
</dbReference>
<dbReference type="GO" id="GO:0051083">
    <property type="term" value="P:'de novo' cotranslational protein folding"/>
    <property type="evidence" value="ECO:0007669"/>
    <property type="project" value="TreeGrafter"/>
</dbReference>
<evidence type="ECO:0000256" key="3">
    <source>
        <dbReference type="ARBA" id="ARBA00006194"/>
    </source>
</evidence>
<comment type="similarity">
    <text evidence="2">Belongs to the FKBP-type PPIase family. Tig subfamily.</text>
</comment>
<dbReference type="EC" id="5.2.1.8" evidence="4"/>
<dbReference type="GO" id="GO:0003755">
    <property type="term" value="F:peptidyl-prolyl cis-trans isomerase activity"/>
    <property type="evidence" value="ECO:0007669"/>
    <property type="project" value="UniProtKB-KW"/>
</dbReference>
<accession>A0A4Y7L5U7</accession>
<protein>
    <recommendedName>
        <fullName evidence="4">peptidylprolyl isomerase</fullName>
        <ecNumber evidence="4">5.2.1.8</ecNumber>
    </recommendedName>
</protein>
<proteinExistence type="inferred from homology"/>
<keyword evidence="7" id="KW-0143">Chaperone</keyword>
<keyword evidence="14" id="KW-1185">Reference proteome</keyword>
<evidence type="ECO:0000313" key="13">
    <source>
        <dbReference type="EMBL" id="RZC80566.1"/>
    </source>
</evidence>
<evidence type="ECO:0000313" key="14">
    <source>
        <dbReference type="Proteomes" id="UP000316621"/>
    </source>
</evidence>
<dbReference type="HAMAP" id="MF_01310">
    <property type="entry name" value="Ribosomal_uS11"/>
    <property type="match status" value="1"/>
</dbReference>
<organism evidence="13 14">
    <name type="scientific">Papaver somniferum</name>
    <name type="common">Opium poppy</name>
    <dbReference type="NCBI Taxonomy" id="3469"/>
    <lineage>
        <taxon>Eukaryota</taxon>
        <taxon>Viridiplantae</taxon>
        <taxon>Streptophyta</taxon>
        <taxon>Embryophyta</taxon>
        <taxon>Tracheophyta</taxon>
        <taxon>Spermatophyta</taxon>
        <taxon>Magnoliopsida</taxon>
        <taxon>Ranunculales</taxon>
        <taxon>Papaveraceae</taxon>
        <taxon>Papaveroideae</taxon>
        <taxon>Papaver</taxon>
    </lineage>
</organism>
<dbReference type="GO" id="GO:0003735">
    <property type="term" value="F:structural constituent of ribosome"/>
    <property type="evidence" value="ECO:0007669"/>
    <property type="project" value="InterPro"/>
</dbReference>
<comment type="function">
    <text evidence="10">Involved in protein export. Acts as a chaperone by maintaining the newly synthesized protein in an open conformation. Functions as a peptidyl-prolyl cis-trans isomerase.</text>
</comment>
<feature type="compositionally biased region" description="Basic residues" evidence="11">
    <location>
        <begin position="65"/>
        <end position="79"/>
    </location>
</feature>
<dbReference type="FunFam" id="3.30.70.1050:FF:000004">
    <property type="entry name" value="Trigger factor"/>
    <property type="match status" value="1"/>
</dbReference>
<dbReference type="Pfam" id="PF00411">
    <property type="entry name" value="Ribosomal_S11"/>
    <property type="match status" value="1"/>
</dbReference>
<dbReference type="PANTHER" id="PTHR30560:SF5">
    <property type="entry name" value="OS09G0515400 PROTEIN"/>
    <property type="match status" value="1"/>
</dbReference>
<keyword evidence="6" id="KW-0697">Rotamase</keyword>
<dbReference type="NCBIfam" id="NF003698">
    <property type="entry name" value="PRK05309.1"/>
    <property type="match status" value="1"/>
</dbReference>
<evidence type="ECO:0000256" key="7">
    <source>
        <dbReference type="ARBA" id="ARBA00023186"/>
    </source>
</evidence>
<dbReference type="InterPro" id="IPR005215">
    <property type="entry name" value="Trig_fac"/>
</dbReference>
<dbReference type="InterPro" id="IPR036967">
    <property type="entry name" value="Ribosomal_uS11_sf"/>
</dbReference>
<dbReference type="GO" id="GO:0015031">
    <property type="term" value="P:protein transport"/>
    <property type="evidence" value="ECO:0007669"/>
    <property type="project" value="InterPro"/>
</dbReference>
<name>A0A4Y7L5U7_PAPSO</name>
<dbReference type="Gene3D" id="3.30.420.80">
    <property type="entry name" value="Ribosomal protein S11"/>
    <property type="match status" value="1"/>
</dbReference>
<evidence type="ECO:0000259" key="12">
    <source>
        <dbReference type="Pfam" id="PF05697"/>
    </source>
</evidence>
<dbReference type="Proteomes" id="UP000316621">
    <property type="component" value="Chromosome 10"/>
</dbReference>
<dbReference type="Gramene" id="RZC80566">
    <property type="protein sequence ID" value="RZC80566"/>
    <property type="gene ID" value="C5167_043142"/>
</dbReference>
<comment type="catalytic activity">
    <reaction evidence="1">
        <text>[protein]-peptidylproline (omega=180) = [protein]-peptidylproline (omega=0)</text>
        <dbReference type="Rhea" id="RHEA:16237"/>
        <dbReference type="Rhea" id="RHEA-COMP:10747"/>
        <dbReference type="Rhea" id="RHEA-COMP:10748"/>
        <dbReference type="ChEBI" id="CHEBI:83833"/>
        <dbReference type="ChEBI" id="CHEBI:83834"/>
        <dbReference type="EC" id="5.2.1.8"/>
    </reaction>
</comment>
<feature type="domain" description="Trigger factor ribosome-binding bacterial" evidence="12">
    <location>
        <begin position="219"/>
        <end position="340"/>
    </location>
</feature>
<dbReference type="AlphaFoldDB" id="A0A4Y7L5U7"/>
<evidence type="ECO:0000256" key="5">
    <source>
        <dbReference type="ARBA" id="ARBA00022980"/>
    </source>
</evidence>
<evidence type="ECO:0000256" key="8">
    <source>
        <dbReference type="ARBA" id="ARBA00023235"/>
    </source>
</evidence>
<comment type="similarity">
    <text evidence="3">Belongs to the universal ribosomal protein uS11 family.</text>
</comment>
<feature type="region of interest" description="Disordered" evidence="11">
    <location>
        <begin position="52"/>
        <end position="79"/>
    </location>
</feature>